<sequence length="85" mass="9612">MPKKYIFAAKNQCQLEGTIRLTDRQFEVHRHTAACESNRKIGKFFSLFQRSVSIHIYAVLLEIEAFPRAASVGKGMKQLPMTVGA</sequence>
<dbReference type="InterPro" id="IPR036388">
    <property type="entry name" value="WH-like_DNA-bd_sf"/>
</dbReference>
<evidence type="ECO:0000313" key="2">
    <source>
        <dbReference type="Proteomes" id="UP000185598"/>
    </source>
</evidence>
<reference evidence="1 2" key="1">
    <citation type="submission" date="2016-09" db="EMBL/GenBank/DDBJ databases">
        <title>Rhizobium oryziradicis sp. nov., isolated from the root of rice.</title>
        <authorList>
            <person name="Zhao J."/>
            <person name="Zhang X."/>
        </authorList>
    </citation>
    <scope>NUCLEOTIDE SEQUENCE [LARGE SCALE GENOMIC DNA]</scope>
    <source>
        <strain evidence="1 2">14971</strain>
    </source>
</reference>
<gene>
    <name evidence="1" type="ORF">BJF91_09660</name>
</gene>
<dbReference type="STRING" id="887144.BJF91_09660"/>
<dbReference type="Gene3D" id="1.10.10.10">
    <property type="entry name" value="Winged helix-like DNA-binding domain superfamily/Winged helix DNA-binding domain"/>
    <property type="match status" value="1"/>
</dbReference>
<keyword evidence="2" id="KW-1185">Reference proteome</keyword>
<dbReference type="SUPFAM" id="SSF46894">
    <property type="entry name" value="C-terminal effector domain of the bipartite response regulators"/>
    <property type="match status" value="1"/>
</dbReference>
<dbReference type="AlphaFoldDB" id="A0A1Q9AAW8"/>
<dbReference type="Proteomes" id="UP000185598">
    <property type="component" value="Unassembled WGS sequence"/>
</dbReference>
<proteinExistence type="predicted"/>
<accession>A0A1Q9AAW8</accession>
<evidence type="ECO:0000313" key="1">
    <source>
        <dbReference type="EMBL" id="OLP52006.1"/>
    </source>
</evidence>
<dbReference type="EMBL" id="MKIN01000017">
    <property type="protein sequence ID" value="OLP52006.1"/>
    <property type="molecule type" value="Genomic_DNA"/>
</dbReference>
<comment type="caution">
    <text evidence="1">The sequence shown here is derived from an EMBL/GenBank/DDBJ whole genome shotgun (WGS) entry which is preliminary data.</text>
</comment>
<name>A0A1Q9AAW8_9HYPH</name>
<protein>
    <submittedName>
        <fullName evidence="1">Uncharacterized protein</fullName>
    </submittedName>
</protein>
<dbReference type="GO" id="GO:0006355">
    <property type="term" value="P:regulation of DNA-templated transcription"/>
    <property type="evidence" value="ECO:0007669"/>
    <property type="project" value="InterPro"/>
</dbReference>
<dbReference type="InterPro" id="IPR016032">
    <property type="entry name" value="Sig_transdc_resp-reg_C-effctor"/>
</dbReference>
<organism evidence="1 2">
    <name type="scientific">Allorhizobium taibaishanense</name>
    <dbReference type="NCBI Taxonomy" id="887144"/>
    <lineage>
        <taxon>Bacteria</taxon>
        <taxon>Pseudomonadati</taxon>
        <taxon>Pseudomonadota</taxon>
        <taxon>Alphaproteobacteria</taxon>
        <taxon>Hyphomicrobiales</taxon>
        <taxon>Rhizobiaceae</taxon>
        <taxon>Rhizobium/Agrobacterium group</taxon>
        <taxon>Allorhizobium</taxon>
    </lineage>
</organism>
<dbReference type="GO" id="GO:0003677">
    <property type="term" value="F:DNA binding"/>
    <property type="evidence" value="ECO:0007669"/>
    <property type="project" value="InterPro"/>
</dbReference>